<dbReference type="EMBL" id="JAULSV010000001">
    <property type="protein sequence ID" value="KAK0655518.1"/>
    <property type="molecule type" value="Genomic_DNA"/>
</dbReference>
<organism evidence="1 2">
    <name type="scientific">Cercophora newfieldiana</name>
    <dbReference type="NCBI Taxonomy" id="92897"/>
    <lineage>
        <taxon>Eukaryota</taxon>
        <taxon>Fungi</taxon>
        <taxon>Dikarya</taxon>
        <taxon>Ascomycota</taxon>
        <taxon>Pezizomycotina</taxon>
        <taxon>Sordariomycetes</taxon>
        <taxon>Sordariomycetidae</taxon>
        <taxon>Sordariales</taxon>
        <taxon>Lasiosphaeriaceae</taxon>
        <taxon>Cercophora</taxon>
    </lineage>
</organism>
<sequence length="77" mass="8020">MVSTAVSCSPATPQRAAPLRATRCGSAACAGEVQPSKSGSALIWLATDTLVGYRHSGWLPTLWLATDTLVTQCDTVN</sequence>
<accession>A0AA39YN06</accession>
<keyword evidence="2" id="KW-1185">Reference proteome</keyword>
<evidence type="ECO:0000313" key="2">
    <source>
        <dbReference type="Proteomes" id="UP001174936"/>
    </source>
</evidence>
<dbReference type="Proteomes" id="UP001174936">
    <property type="component" value="Unassembled WGS sequence"/>
</dbReference>
<name>A0AA39YN06_9PEZI</name>
<comment type="caution">
    <text evidence="1">The sequence shown here is derived from an EMBL/GenBank/DDBJ whole genome shotgun (WGS) entry which is preliminary data.</text>
</comment>
<reference evidence="1" key="1">
    <citation type="submission" date="2023-06" db="EMBL/GenBank/DDBJ databases">
        <title>Genome-scale phylogeny and comparative genomics of the fungal order Sordariales.</title>
        <authorList>
            <consortium name="Lawrence Berkeley National Laboratory"/>
            <person name="Hensen N."/>
            <person name="Bonometti L."/>
            <person name="Westerberg I."/>
            <person name="Brannstrom I.O."/>
            <person name="Guillou S."/>
            <person name="Cros-Aarteil S."/>
            <person name="Calhoun S."/>
            <person name="Haridas S."/>
            <person name="Kuo A."/>
            <person name="Mondo S."/>
            <person name="Pangilinan J."/>
            <person name="Riley R."/>
            <person name="Labutti K."/>
            <person name="Andreopoulos B."/>
            <person name="Lipzen A."/>
            <person name="Chen C."/>
            <person name="Yanf M."/>
            <person name="Daum C."/>
            <person name="Ng V."/>
            <person name="Clum A."/>
            <person name="Steindorff A."/>
            <person name="Ohm R."/>
            <person name="Martin F."/>
            <person name="Silar P."/>
            <person name="Natvig D."/>
            <person name="Lalanne C."/>
            <person name="Gautier V."/>
            <person name="Ament-Velasquez S.L."/>
            <person name="Kruys A."/>
            <person name="Hutchinson M.I."/>
            <person name="Powell A.J."/>
            <person name="Barry K."/>
            <person name="Miller A.N."/>
            <person name="Grigoriev I.V."/>
            <person name="Debuchy R."/>
            <person name="Gladieux P."/>
            <person name="Thoren M.H."/>
            <person name="Johannesson H."/>
        </authorList>
    </citation>
    <scope>NUCLEOTIDE SEQUENCE</scope>
    <source>
        <strain evidence="1">SMH2532-1</strain>
    </source>
</reference>
<evidence type="ECO:0000313" key="1">
    <source>
        <dbReference type="EMBL" id="KAK0655518.1"/>
    </source>
</evidence>
<proteinExistence type="predicted"/>
<gene>
    <name evidence="1" type="ORF">B0T16DRAFT_397152</name>
</gene>
<dbReference type="AlphaFoldDB" id="A0AA39YN06"/>
<protein>
    <submittedName>
        <fullName evidence="1">Uncharacterized protein</fullName>
    </submittedName>
</protein>